<name>A0AAW1UR97_9CUCU</name>
<protein>
    <submittedName>
        <fullName evidence="1">Uncharacterized protein</fullName>
    </submittedName>
</protein>
<dbReference type="AlphaFoldDB" id="A0AAW1UR97"/>
<sequence length="102" mass="11760">MVQLNWTPLAEGLKDEDSCKRAVDVVRNCVGVKAGNLAWVDLRFVKENGIESNSGGGGTVCYDEMLFEYRDVLGPYLRNDYYETYELKLFRKKLFAKKICFF</sequence>
<dbReference type="EMBL" id="JARQZJ010000077">
    <property type="protein sequence ID" value="KAK9882497.1"/>
    <property type="molecule type" value="Genomic_DNA"/>
</dbReference>
<organism evidence="1 2">
    <name type="scientific">Henosepilachna vigintioctopunctata</name>
    <dbReference type="NCBI Taxonomy" id="420089"/>
    <lineage>
        <taxon>Eukaryota</taxon>
        <taxon>Metazoa</taxon>
        <taxon>Ecdysozoa</taxon>
        <taxon>Arthropoda</taxon>
        <taxon>Hexapoda</taxon>
        <taxon>Insecta</taxon>
        <taxon>Pterygota</taxon>
        <taxon>Neoptera</taxon>
        <taxon>Endopterygota</taxon>
        <taxon>Coleoptera</taxon>
        <taxon>Polyphaga</taxon>
        <taxon>Cucujiformia</taxon>
        <taxon>Coccinelloidea</taxon>
        <taxon>Coccinellidae</taxon>
        <taxon>Epilachninae</taxon>
        <taxon>Epilachnini</taxon>
        <taxon>Henosepilachna</taxon>
    </lineage>
</organism>
<evidence type="ECO:0000313" key="1">
    <source>
        <dbReference type="EMBL" id="KAK9882497.1"/>
    </source>
</evidence>
<gene>
    <name evidence="1" type="ORF">WA026_021844</name>
</gene>
<dbReference type="Proteomes" id="UP001431783">
    <property type="component" value="Unassembled WGS sequence"/>
</dbReference>
<accession>A0AAW1UR97</accession>
<keyword evidence="2" id="KW-1185">Reference proteome</keyword>
<proteinExistence type="predicted"/>
<comment type="caution">
    <text evidence="1">The sequence shown here is derived from an EMBL/GenBank/DDBJ whole genome shotgun (WGS) entry which is preliminary data.</text>
</comment>
<reference evidence="1 2" key="1">
    <citation type="submission" date="2023-03" db="EMBL/GenBank/DDBJ databases">
        <title>Genome insight into feeding habits of ladybird beetles.</title>
        <authorList>
            <person name="Li H.-S."/>
            <person name="Huang Y.-H."/>
            <person name="Pang H."/>
        </authorList>
    </citation>
    <scope>NUCLEOTIDE SEQUENCE [LARGE SCALE GENOMIC DNA]</scope>
    <source>
        <strain evidence="1">SYSU_2023b</strain>
        <tissue evidence="1">Whole body</tissue>
    </source>
</reference>
<evidence type="ECO:0000313" key="2">
    <source>
        <dbReference type="Proteomes" id="UP001431783"/>
    </source>
</evidence>